<accession>A0A336ME49</accession>
<dbReference type="EMBL" id="UFQT01001061">
    <property type="protein sequence ID" value="SSX28682.1"/>
    <property type="molecule type" value="Genomic_DNA"/>
</dbReference>
<name>A0A336ME49_CULSO</name>
<sequence length="111" mass="12712">MNFFAVSATILSRKQLEKMKNYKLIFLLLVIFTTFTLNCLAENQLALEEPNSNQIDDDQFKYPLDPASLTNDLIAPVYGYWCSTIQCNRACRIAGRGPGRCRYGVCYCWLP</sequence>
<dbReference type="AlphaFoldDB" id="A0A336ME49"/>
<gene>
    <name evidence="1" type="primary">CSON000357</name>
</gene>
<proteinExistence type="predicted"/>
<reference evidence="1" key="1">
    <citation type="submission" date="2018-07" db="EMBL/GenBank/DDBJ databases">
        <authorList>
            <person name="Quirk P.G."/>
            <person name="Krulwich T.A."/>
        </authorList>
    </citation>
    <scope>NUCLEOTIDE SEQUENCE</scope>
</reference>
<dbReference type="VEuPathDB" id="VectorBase:CSON000357"/>
<protein>
    <submittedName>
        <fullName evidence="1">CSON000357 protein</fullName>
    </submittedName>
</protein>
<evidence type="ECO:0000313" key="1">
    <source>
        <dbReference type="EMBL" id="SSX28682.1"/>
    </source>
</evidence>
<organism evidence="1">
    <name type="scientific">Culicoides sonorensis</name>
    <name type="common">Biting midge</name>
    <dbReference type="NCBI Taxonomy" id="179676"/>
    <lineage>
        <taxon>Eukaryota</taxon>
        <taxon>Metazoa</taxon>
        <taxon>Ecdysozoa</taxon>
        <taxon>Arthropoda</taxon>
        <taxon>Hexapoda</taxon>
        <taxon>Insecta</taxon>
        <taxon>Pterygota</taxon>
        <taxon>Neoptera</taxon>
        <taxon>Endopterygota</taxon>
        <taxon>Diptera</taxon>
        <taxon>Nematocera</taxon>
        <taxon>Chironomoidea</taxon>
        <taxon>Ceratopogonidae</taxon>
        <taxon>Ceratopogoninae</taxon>
        <taxon>Culicoides</taxon>
        <taxon>Monoculicoides</taxon>
    </lineage>
</organism>